<evidence type="ECO:0000313" key="2">
    <source>
        <dbReference type="Proteomes" id="UP000616151"/>
    </source>
</evidence>
<organism evidence="1 2">
    <name type="scientific">Taklimakanibacter albus</name>
    <dbReference type="NCBI Taxonomy" id="2800327"/>
    <lineage>
        <taxon>Bacteria</taxon>
        <taxon>Pseudomonadati</taxon>
        <taxon>Pseudomonadota</taxon>
        <taxon>Alphaproteobacteria</taxon>
        <taxon>Hyphomicrobiales</taxon>
        <taxon>Aestuariivirgaceae</taxon>
        <taxon>Taklimakanibacter</taxon>
    </lineage>
</organism>
<dbReference type="EMBL" id="JAENHL010000004">
    <property type="protein sequence ID" value="MBK1865292.1"/>
    <property type="molecule type" value="Genomic_DNA"/>
</dbReference>
<evidence type="ECO:0000313" key="1">
    <source>
        <dbReference type="EMBL" id="MBK1865292.1"/>
    </source>
</evidence>
<sequence>MRRSWKRCASGSRLRRTFVGWFGLYDRRDGTGDRLARAMWGIGYASWSGPG</sequence>
<name>A0ACC5QY53_9HYPH</name>
<dbReference type="Proteomes" id="UP000616151">
    <property type="component" value="Unassembled WGS sequence"/>
</dbReference>
<keyword evidence="2" id="KW-1185">Reference proteome</keyword>
<reference evidence="1" key="1">
    <citation type="submission" date="2021-01" db="EMBL/GenBank/DDBJ databases">
        <authorList>
            <person name="Sun Q."/>
        </authorList>
    </citation>
    <scope>NUCLEOTIDE SEQUENCE</scope>
    <source>
        <strain evidence="1">YIM B02566</strain>
    </source>
</reference>
<proteinExistence type="predicted"/>
<gene>
    <name evidence="1" type="ORF">JHL16_02925</name>
</gene>
<protein>
    <submittedName>
        <fullName evidence="1">Uncharacterized protein</fullName>
    </submittedName>
</protein>
<accession>A0ACC5QY53</accession>
<comment type="caution">
    <text evidence="1">The sequence shown here is derived from an EMBL/GenBank/DDBJ whole genome shotgun (WGS) entry which is preliminary data.</text>
</comment>